<keyword evidence="5 6" id="KW-0472">Membrane</keyword>
<feature type="non-terminal residue" evidence="7">
    <location>
        <position position="93"/>
    </location>
</feature>
<comment type="caution">
    <text evidence="7">The sequence shown here is derived from an EMBL/GenBank/DDBJ whole genome shotgun (WGS) entry which is preliminary data.</text>
</comment>
<organism evidence="7">
    <name type="scientific">gut metagenome</name>
    <dbReference type="NCBI Taxonomy" id="749906"/>
    <lineage>
        <taxon>unclassified sequences</taxon>
        <taxon>metagenomes</taxon>
        <taxon>organismal metagenomes</taxon>
    </lineage>
</organism>
<name>J9G6L1_9ZZZZ</name>
<dbReference type="InterPro" id="IPR002549">
    <property type="entry name" value="AI-2E-like"/>
</dbReference>
<keyword evidence="4 6" id="KW-1133">Transmembrane helix</keyword>
<dbReference type="GO" id="GO:0016020">
    <property type="term" value="C:membrane"/>
    <property type="evidence" value="ECO:0007669"/>
    <property type="project" value="UniProtKB-SubCell"/>
</dbReference>
<gene>
    <name evidence="7" type="ORF">EVA_16769</name>
</gene>
<dbReference type="AlphaFoldDB" id="J9G6L1"/>
<accession>J9G6L1</accession>
<dbReference type="EMBL" id="AMCI01005987">
    <property type="protein sequence ID" value="EJW95124.1"/>
    <property type="molecule type" value="Genomic_DNA"/>
</dbReference>
<keyword evidence="3 6" id="KW-0812">Transmembrane</keyword>
<evidence type="ECO:0000256" key="1">
    <source>
        <dbReference type="ARBA" id="ARBA00004141"/>
    </source>
</evidence>
<evidence type="ECO:0000256" key="2">
    <source>
        <dbReference type="ARBA" id="ARBA00009773"/>
    </source>
</evidence>
<evidence type="ECO:0000256" key="4">
    <source>
        <dbReference type="ARBA" id="ARBA00022989"/>
    </source>
</evidence>
<sequence length="93" mass="10275">MNFANGVFMFFLGIILAYWLAVDYPRMFKELAIITGPRRQEDTTLFFAVLSRSVGGYMKSIVITSIIAGVLAWVGFVIVGQPYAGLMGILTAF</sequence>
<evidence type="ECO:0000256" key="6">
    <source>
        <dbReference type="SAM" id="Phobius"/>
    </source>
</evidence>
<proteinExistence type="inferred from homology"/>
<reference evidence="7" key="1">
    <citation type="journal article" date="2012" name="PLoS ONE">
        <title>Gene sets for utilization of primary and secondary nutrition supplies in the distal gut of endangered iberian lynx.</title>
        <authorList>
            <person name="Alcaide M."/>
            <person name="Messina E."/>
            <person name="Richter M."/>
            <person name="Bargiela R."/>
            <person name="Peplies J."/>
            <person name="Huws S.A."/>
            <person name="Newbold C.J."/>
            <person name="Golyshin P.N."/>
            <person name="Simon M.A."/>
            <person name="Lopez G."/>
            <person name="Yakimov M.M."/>
            <person name="Ferrer M."/>
        </authorList>
    </citation>
    <scope>NUCLEOTIDE SEQUENCE</scope>
</reference>
<evidence type="ECO:0000256" key="3">
    <source>
        <dbReference type="ARBA" id="ARBA00022692"/>
    </source>
</evidence>
<feature type="transmembrane region" description="Helical" evidence="6">
    <location>
        <begin position="6"/>
        <end position="22"/>
    </location>
</feature>
<evidence type="ECO:0000313" key="7">
    <source>
        <dbReference type="EMBL" id="EJW95124.1"/>
    </source>
</evidence>
<comment type="subcellular location">
    <subcellularLocation>
        <location evidence="1">Membrane</location>
        <topology evidence="1">Multi-pass membrane protein</topology>
    </subcellularLocation>
</comment>
<comment type="similarity">
    <text evidence="2">Belongs to the autoinducer-2 exporter (AI-2E) (TC 2.A.86) family.</text>
</comment>
<feature type="transmembrane region" description="Helical" evidence="6">
    <location>
        <begin position="61"/>
        <end position="84"/>
    </location>
</feature>
<protein>
    <submittedName>
        <fullName evidence="7">Protein belonging to Uncharacterized protein family UPF0118</fullName>
    </submittedName>
</protein>
<dbReference type="Pfam" id="PF01594">
    <property type="entry name" value="AI-2E_transport"/>
    <property type="match status" value="1"/>
</dbReference>
<evidence type="ECO:0000256" key="5">
    <source>
        <dbReference type="ARBA" id="ARBA00023136"/>
    </source>
</evidence>